<dbReference type="GO" id="GO:0006508">
    <property type="term" value="P:proteolysis"/>
    <property type="evidence" value="ECO:0007669"/>
    <property type="project" value="InterPro"/>
</dbReference>
<dbReference type="InterPro" id="IPR001969">
    <property type="entry name" value="Aspartic_peptidase_AS"/>
</dbReference>
<dbReference type="SUPFAM" id="SSF50630">
    <property type="entry name" value="Acid proteases"/>
    <property type="match status" value="1"/>
</dbReference>
<dbReference type="GO" id="GO:0004190">
    <property type="term" value="F:aspartic-type endopeptidase activity"/>
    <property type="evidence" value="ECO:0007669"/>
    <property type="project" value="InterPro"/>
</dbReference>
<dbReference type="Proteomes" id="UP000054495">
    <property type="component" value="Unassembled WGS sequence"/>
</dbReference>
<accession>A0A0D6LZE6</accession>
<dbReference type="PANTHER" id="PTHR47331">
    <property type="entry name" value="PHD-TYPE DOMAIN-CONTAINING PROTEIN"/>
    <property type="match status" value="1"/>
</dbReference>
<dbReference type="InterPro" id="IPR005312">
    <property type="entry name" value="DUF1759"/>
</dbReference>
<dbReference type="EMBL" id="KE124842">
    <property type="protein sequence ID" value="EPB77219.1"/>
    <property type="molecule type" value="Genomic_DNA"/>
</dbReference>
<evidence type="ECO:0000313" key="2">
    <source>
        <dbReference type="Proteomes" id="UP000054495"/>
    </source>
</evidence>
<evidence type="ECO:0000313" key="1">
    <source>
        <dbReference type="EMBL" id="EPB77219.1"/>
    </source>
</evidence>
<protein>
    <submittedName>
        <fullName evidence="1">Tas retrotransposon peptidase A16</fullName>
    </submittedName>
</protein>
<organism evidence="1 2">
    <name type="scientific">Ancylostoma ceylanicum</name>
    <dbReference type="NCBI Taxonomy" id="53326"/>
    <lineage>
        <taxon>Eukaryota</taxon>
        <taxon>Metazoa</taxon>
        <taxon>Ecdysozoa</taxon>
        <taxon>Nematoda</taxon>
        <taxon>Chromadorea</taxon>
        <taxon>Rhabditida</taxon>
        <taxon>Rhabditina</taxon>
        <taxon>Rhabditomorpha</taxon>
        <taxon>Strongyloidea</taxon>
        <taxon>Ancylostomatidae</taxon>
        <taxon>Ancylostomatinae</taxon>
        <taxon>Ancylostoma</taxon>
    </lineage>
</organism>
<dbReference type="Gene3D" id="2.40.70.10">
    <property type="entry name" value="Acid Proteases"/>
    <property type="match status" value="1"/>
</dbReference>
<keyword evidence="2" id="KW-1185">Reference proteome</keyword>
<reference evidence="1 2" key="1">
    <citation type="submission" date="2013-05" db="EMBL/GenBank/DDBJ databases">
        <title>Draft genome of the parasitic nematode Anyclostoma ceylanicum.</title>
        <authorList>
            <person name="Mitreva M."/>
        </authorList>
    </citation>
    <scope>NUCLEOTIDE SEQUENCE [LARGE SCALE GENOMIC DNA]</scope>
</reference>
<gene>
    <name evidence="1" type="ORF">ANCCEY_03669</name>
</gene>
<name>A0A0D6LZE6_9BILA</name>
<dbReference type="InterPro" id="IPR021109">
    <property type="entry name" value="Peptidase_aspartic_dom_sf"/>
</dbReference>
<dbReference type="PANTHER" id="PTHR47331:SF5">
    <property type="entry name" value="RIBONUCLEASE H"/>
    <property type="match status" value="1"/>
</dbReference>
<dbReference type="Pfam" id="PF13975">
    <property type="entry name" value="gag-asp_proteas"/>
    <property type="match status" value="1"/>
</dbReference>
<dbReference type="AlphaFoldDB" id="A0A0D6LZE6"/>
<dbReference type="Pfam" id="PF03564">
    <property type="entry name" value="DUF1759"/>
    <property type="match status" value="1"/>
</dbReference>
<proteinExistence type="predicted"/>
<dbReference type="PROSITE" id="PS00141">
    <property type="entry name" value="ASP_PROTEASE"/>
    <property type="match status" value="1"/>
</dbReference>
<sequence>MPSDIKAVVIAKQRLTRHLNDVKHILADCEKYREGWVFPTARKELYVFIRTQRSIVSSVISKLEMKVETIATIYGNAVDAIAKDEFTEEGMSNEPKGDFEAYWEDREGHRTIENVYELIQSLEMRLTELDMQEMQVSYSDEFDNIERRRTDNIEGTEPGFAQTSAFTSFGGAQASHPSHTIPAHWYKRELRIPDFNGNPTEFEAFWEIFSELVHKQPYSDIEKLTILLDKCKGEAARALKFIPRKGSCYNDAVKQLQEQFHNQDMNVKLLLDQLEKIPQSTEDAFHLRATVNDLMAIITPLSRAEKHIDAIEYKTKVWQKFPQSIQKQLLSKEYDESANWTMEKLLTEIRNIVKKQEVTQVHATKTPQTLPKASLFFAQTLPEASYSRDANISVNIASTAQADYTSEAEEVVHLNSVGINMDSPSRLMVTKLILCNPISQEKEQVHAILDTGATRSFISTALANRLNLPSSQESFYMITTFGGKQERQQSRKVTAHAVGINGDRLPVTLLTSNIIMGKIILPRLSETDINHAMRNKKESYNLLNSSDIEIVPDLLLGIDYYNDIVSSTEPSVRLPSGLFAVPTFFGHVVTGSEHCSANSKGWISCGSYMTFTNPEDTAPDLSVMWALENFGITEPLSESEENRKILQQFHDTIEIRDNEIFVKFPWKFNKMDLDDNYRVALSRLHQLYRSLNGKRDLWSAYCKIIGEQLERNIIEDVPQTSNNGDCPTYYIPHQAVIKPTSTTTKHGCSFKGYGLKVMTGTNNFRKQTQILGGPSALMLRVFRNPLNVAFARYKRMQNMSYAHL</sequence>